<feature type="domain" description="ECM29 ARM-like repeats" evidence="2">
    <location>
        <begin position="132"/>
        <end position="200"/>
    </location>
</feature>
<dbReference type="AlphaFoldDB" id="A0A061A427"/>
<evidence type="ECO:0000313" key="3">
    <source>
        <dbReference type="EMBL" id="CDR10154.1"/>
    </source>
</evidence>
<reference evidence="3" key="1">
    <citation type="journal article" date="2014" name="Nat. Commun.">
        <title>The rainbow trout genome provides novel insights into evolution after whole-genome duplication in vertebrates.</title>
        <authorList>
            <person name="Berthelot C."/>
            <person name="Brunet F."/>
            <person name="Chalopin D."/>
            <person name="Juanchich A."/>
            <person name="Bernard M."/>
            <person name="Noel B."/>
            <person name="Bento P."/>
            <person name="Da Silva C."/>
            <person name="Labadie K."/>
            <person name="Alberti A."/>
            <person name="Aury J.M."/>
            <person name="Louis A."/>
            <person name="Dehais P."/>
            <person name="Bardou P."/>
            <person name="Montfort J."/>
            <person name="Klopp C."/>
            <person name="Cabau C."/>
            <person name="Gaspin C."/>
            <person name="Thorgaard G.H."/>
            <person name="Boussaha M."/>
            <person name="Quillet E."/>
            <person name="Guyomard R."/>
            <person name="Galiana D."/>
            <person name="Bobe J."/>
            <person name="Volff J.N."/>
            <person name="Genet C."/>
            <person name="Wincker P."/>
            <person name="Jaillon O."/>
            <person name="Roest Crollius H."/>
            <person name="Guiguen Y."/>
        </authorList>
    </citation>
    <scope>NUCLEOTIDE SEQUENCE [LARGE SCALE GENOMIC DNA]</scope>
</reference>
<dbReference type="EMBL" id="FR971198">
    <property type="protein sequence ID" value="CDR10154.1"/>
    <property type="molecule type" value="Genomic_DNA"/>
</dbReference>
<organism evidence="3 4">
    <name type="scientific">Oncorhynchus mykiss</name>
    <name type="common">Rainbow trout</name>
    <name type="synonym">Salmo gairdneri</name>
    <dbReference type="NCBI Taxonomy" id="8022"/>
    <lineage>
        <taxon>Eukaryota</taxon>
        <taxon>Metazoa</taxon>
        <taxon>Chordata</taxon>
        <taxon>Craniata</taxon>
        <taxon>Vertebrata</taxon>
        <taxon>Euteleostomi</taxon>
        <taxon>Actinopterygii</taxon>
        <taxon>Neopterygii</taxon>
        <taxon>Teleostei</taxon>
        <taxon>Protacanthopterygii</taxon>
        <taxon>Salmoniformes</taxon>
        <taxon>Salmonidae</taxon>
        <taxon>Salmoninae</taxon>
        <taxon>Oncorhynchus</taxon>
    </lineage>
</organism>
<feature type="compositionally biased region" description="Basic and acidic residues" evidence="1">
    <location>
        <begin position="257"/>
        <end position="269"/>
    </location>
</feature>
<dbReference type="Pfam" id="PF23702">
    <property type="entry name" value="ARM_ECM29"/>
    <property type="match status" value="1"/>
</dbReference>
<dbReference type="Proteomes" id="UP000193380">
    <property type="component" value="Unassembled WGS sequence"/>
</dbReference>
<reference evidence="3" key="2">
    <citation type="submission" date="2014-03" db="EMBL/GenBank/DDBJ databases">
        <authorList>
            <person name="Genoscope - CEA"/>
        </authorList>
    </citation>
    <scope>NUCLEOTIDE SEQUENCE</scope>
</reference>
<accession>A0A061A427</accession>
<gene>
    <name evidence="3" type="ORF">GSONMT00038275001</name>
</gene>
<evidence type="ECO:0000313" key="4">
    <source>
        <dbReference type="Proteomes" id="UP000193380"/>
    </source>
</evidence>
<sequence>VSLWCVYYRREAQCLYSVFIIGERPSVSMVCYYRREAQSVLTSVSLWCVYYRREEVCSEAQRVLRALPAKNSEKEGRKPMPSFPDMVAYIQEKAAQRMKTPAKYTVGTYTLPFNPSAFGEIVLYLRMCLAHSAGATPVSKSLADMQDDAPAIGRYTHALLSDGPLTSPSSTGTKGAEVNPVQVYMELLQQLLSAVGGESPCDVLSSGGGVCLSSQPGPHVYPQDRLDQESNEHQQGGPKGASSSALRCGGVHHVRKRTEDCRSDAHQDH</sequence>
<feature type="compositionally biased region" description="Basic and acidic residues" evidence="1">
    <location>
        <begin position="222"/>
        <end position="232"/>
    </location>
</feature>
<proteinExistence type="predicted"/>
<dbReference type="STRING" id="8022.A0A061A427"/>
<evidence type="ECO:0000259" key="2">
    <source>
        <dbReference type="Pfam" id="PF23702"/>
    </source>
</evidence>
<name>A0A061A427_ONCMY</name>
<feature type="non-terminal residue" evidence="3">
    <location>
        <position position="1"/>
    </location>
</feature>
<feature type="region of interest" description="Disordered" evidence="1">
    <location>
        <begin position="214"/>
        <end position="269"/>
    </location>
</feature>
<dbReference type="InterPro" id="IPR055444">
    <property type="entry name" value="ARM_ECM29"/>
</dbReference>
<dbReference type="PaxDb" id="8022-A0A061A427"/>
<evidence type="ECO:0000256" key="1">
    <source>
        <dbReference type="SAM" id="MobiDB-lite"/>
    </source>
</evidence>
<protein>
    <recommendedName>
        <fullName evidence="2">ECM29 ARM-like repeats domain-containing protein</fullName>
    </recommendedName>
</protein>